<dbReference type="PANTHER" id="PTHR18964">
    <property type="entry name" value="ROK (REPRESSOR, ORF, KINASE) FAMILY"/>
    <property type="match status" value="1"/>
</dbReference>
<dbReference type="Gene3D" id="3.30.420.40">
    <property type="match status" value="2"/>
</dbReference>
<dbReference type="AlphaFoldDB" id="A0A1C3RKA0"/>
<dbReference type="Pfam" id="PF00480">
    <property type="entry name" value="ROK"/>
    <property type="match status" value="1"/>
</dbReference>
<dbReference type="PANTHER" id="PTHR18964:SF174">
    <property type="entry name" value="D-ALLOSE KINASE-RELATED"/>
    <property type="match status" value="1"/>
</dbReference>
<dbReference type="Proteomes" id="UP000231658">
    <property type="component" value="Unassembled WGS sequence"/>
</dbReference>
<proteinExistence type="predicted"/>
<keyword evidence="1" id="KW-0418">Kinase</keyword>
<dbReference type="RefSeq" id="WP_069189682.1">
    <property type="nucleotide sequence ID" value="NZ_FLYE01000045.1"/>
</dbReference>
<dbReference type="SUPFAM" id="SSF53067">
    <property type="entry name" value="Actin-like ATPase domain"/>
    <property type="match status" value="1"/>
</dbReference>
<protein>
    <submittedName>
        <fullName evidence="1">Manno(Fructo)kinase</fullName>
        <ecNumber evidence="1">2.7.1.4</ecNumber>
    </submittedName>
</protein>
<dbReference type="OrthoDB" id="9810372at2"/>
<name>A0A1C3RKA0_9PROT</name>
<keyword evidence="1" id="KW-0808">Transferase</keyword>
<organism evidence="1 2">
    <name type="scientific">Candidatus Terasakiella magnetica</name>
    <dbReference type="NCBI Taxonomy" id="1867952"/>
    <lineage>
        <taxon>Bacteria</taxon>
        <taxon>Pseudomonadati</taxon>
        <taxon>Pseudomonadota</taxon>
        <taxon>Alphaproteobacteria</taxon>
        <taxon>Rhodospirillales</taxon>
        <taxon>Terasakiellaceae</taxon>
        <taxon>Terasakiella</taxon>
    </lineage>
</organism>
<keyword evidence="2" id="KW-1185">Reference proteome</keyword>
<dbReference type="CDD" id="cd24066">
    <property type="entry name" value="ASKHA_NBD_ROK_EcFRK-like"/>
    <property type="match status" value="1"/>
</dbReference>
<dbReference type="InterPro" id="IPR043129">
    <property type="entry name" value="ATPase_NBD"/>
</dbReference>
<accession>A0A1C3RKA0</accession>
<reference evidence="1 2" key="1">
    <citation type="submission" date="2016-07" db="EMBL/GenBank/DDBJ databases">
        <authorList>
            <person name="Lefevre C.T."/>
        </authorList>
    </citation>
    <scope>NUCLEOTIDE SEQUENCE [LARGE SCALE GENOMIC DNA]</scope>
    <source>
        <strain evidence="1">PR1</strain>
    </source>
</reference>
<evidence type="ECO:0000313" key="1">
    <source>
        <dbReference type="EMBL" id="SCA57673.1"/>
    </source>
</evidence>
<gene>
    <name evidence="1" type="primary">mak</name>
    <name evidence="1" type="ORF">MTBPR1_60186</name>
</gene>
<dbReference type="GO" id="GO:0008865">
    <property type="term" value="F:fructokinase activity"/>
    <property type="evidence" value="ECO:0007669"/>
    <property type="project" value="UniProtKB-EC"/>
</dbReference>
<dbReference type="STRING" id="1867952.MTBPR1_60186"/>
<dbReference type="EC" id="2.7.1.4" evidence="1"/>
<dbReference type="InterPro" id="IPR000600">
    <property type="entry name" value="ROK"/>
</dbReference>
<dbReference type="EMBL" id="FLYE01000045">
    <property type="protein sequence ID" value="SCA57673.1"/>
    <property type="molecule type" value="Genomic_DNA"/>
</dbReference>
<evidence type="ECO:0000313" key="2">
    <source>
        <dbReference type="Proteomes" id="UP000231658"/>
    </source>
</evidence>
<sequence length="297" mass="32079">MRIGIDLGGTKTEILCLGTSGEELLRKRIPTPQGNYEKTLTSIRDLVLSAEEETGQKGSLGIGIPGTISHKTGLVKNANSIWLIGHPFQKDLSQALDRDVRMSNDANCFALSEATDGAAQDYKNVFGVILGTGTDGGLVVNKQVIDGINGVTGEWGHNSLPWPQAGELPGEDCYCGLQGCIETFISGPALERTFKNICGTAIEAKDISSLPHDISEPVFHVYEDRLARALASIINVFDPDAIVLGGGLSNIDRWYETVPKIWQKWVFGNECDTQLLKATHGDASGVRGAAWLWPEED</sequence>